<dbReference type="Proteomes" id="UP000196475">
    <property type="component" value="Unassembled WGS sequence"/>
</dbReference>
<name>A0A1Y3PFH1_9BACI</name>
<protein>
    <recommendedName>
        <fullName evidence="7">Cytochrome c biogenesis protein CcmE</fullName>
    </recommendedName>
</protein>
<dbReference type="GO" id="GO:0020037">
    <property type="term" value="F:heme binding"/>
    <property type="evidence" value="ECO:0007669"/>
    <property type="project" value="InterPro"/>
</dbReference>
<dbReference type="GO" id="GO:0005886">
    <property type="term" value="C:plasma membrane"/>
    <property type="evidence" value="ECO:0007669"/>
    <property type="project" value="InterPro"/>
</dbReference>
<dbReference type="Pfam" id="PF03100">
    <property type="entry name" value="CcmE"/>
    <property type="match status" value="1"/>
</dbReference>
<sequence length="148" mass="16339">MGIKIKLTLAIGIILAVMISLVAVGMSQANTFYWTVDEIVQQKEQAVGKAVKLSGLIVGDSIEWNQEKMELSFQLRSEAGSLLPVRYQGMKPDTMHDGWEAIVEGRLNSQGVFEAEQLYVKCPSKYEALEEAGVANPHEEQGLPMGER</sequence>
<gene>
    <name evidence="5" type="ORF">BAA01_15030</name>
</gene>
<dbReference type="Gene3D" id="2.40.50.140">
    <property type="entry name" value="Nucleic acid-binding proteins"/>
    <property type="match status" value="1"/>
</dbReference>
<organism evidence="5 6">
    <name type="scientific">Bacillus thermozeamaize</name>
    <dbReference type="NCBI Taxonomy" id="230954"/>
    <lineage>
        <taxon>Bacteria</taxon>
        <taxon>Bacillati</taxon>
        <taxon>Bacillota</taxon>
        <taxon>Bacilli</taxon>
        <taxon>Bacillales</taxon>
        <taxon>Bacillaceae</taxon>
        <taxon>Bacillus</taxon>
    </lineage>
</organism>
<evidence type="ECO:0000313" key="5">
    <source>
        <dbReference type="EMBL" id="OUM85904.1"/>
    </source>
</evidence>
<proteinExistence type="predicted"/>
<evidence type="ECO:0000313" key="6">
    <source>
        <dbReference type="Proteomes" id="UP000196475"/>
    </source>
</evidence>
<evidence type="ECO:0000256" key="2">
    <source>
        <dbReference type="ARBA" id="ARBA00022617"/>
    </source>
</evidence>
<dbReference type="GO" id="GO:0017003">
    <property type="term" value="P:protein-heme linkage"/>
    <property type="evidence" value="ECO:0007669"/>
    <property type="project" value="InterPro"/>
</dbReference>
<keyword evidence="4" id="KW-0472">Membrane</keyword>
<evidence type="ECO:0000256" key="1">
    <source>
        <dbReference type="ARBA" id="ARBA00004370"/>
    </source>
</evidence>
<dbReference type="AlphaFoldDB" id="A0A1Y3PFH1"/>
<evidence type="ECO:0000256" key="3">
    <source>
        <dbReference type="ARBA" id="ARBA00022748"/>
    </source>
</evidence>
<dbReference type="InterPro" id="IPR012340">
    <property type="entry name" value="NA-bd_OB-fold"/>
</dbReference>
<dbReference type="InterPro" id="IPR036127">
    <property type="entry name" value="CcmE-like_sf"/>
</dbReference>
<reference evidence="6" key="1">
    <citation type="submission" date="2016-06" db="EMBL/GenBank/DDBJ databases">
        <authorList>
            <person name="Nascimento L."/>
            <person name="Pereira R.V."/>
            <person name="Martins L.F."/>
            <person name="Quaggio R.B."/>
            <person name="Silva A.M."/>
            <person name="Setubal J.C."/>
        </authorList>
    </citation>
    <scope>NUCLEOTIDE SEQUENCE [LARGE SCALE GENOMIC DNA]</scope>
</reference>
<evidence type="ECO:0008006" key="7">
    <source>
        <dbReference type="Google" id="ProtNLM"/>
    </source>
</evidence>
<comment type="subcellular location">
    <subcellularLocation>
        <location evidence="1">Membrane</location>
    </subcellularLocation>
</comment>
<keyword evidence="2" id="KW-0408">Iron</keyword>
<keyword evidence="2" id="KW-0479">Metal-binding</keyword>
<evidence type="ECO:0000256" key="4">
    <source>
        <dbReference type="ARBA" id="ARBA00023136"/>
    </source>
</evidence>
<accession>A0A1Y3PFH1</accession>
<comment type="caution">
    <text evidence="5">The sequence shown here is derived from an EMBL/GenBank/DDBJ whole genome shotgun (WGS) entry which is preliminary data.</text>
</comment>
<dbReference type="InterPro" id="IPR004329">
    <property type="entry name" value="CcmE"/>
</dbReference>
<keyword evidence="2" id="KW-0349">Heme</keyword>
<keyword evidence="3" id="KW-0201">Cytochrome c-type biogenesis</keyword>
<dbReference type="SUPFAM" id="SSF82093">
    <property type="entry name" value="Heme chaperone CcmE"/>
    <property type="match status" value="1"/>
</dbReference>
<dbReference type="GO" id="GO:0017004">
    <property type="term" value="P:cytochrome complex assembly"/>
    <property type="evidence" value="ECO:0007669"/>
    <property type="project" value="UniProtKB-KW"/>
</dbReference>
<dbReference type="EMBL" id="LZRT01000095">
    <property type="protein sequence ID" value="OUM85904.1"/>
    <property type="molecule type" value="Genomic_DNA"/>
</dbReference>